<keyword evidence="3" id="KW-1185">Reference proteome</keyword>
<gene>
    <name evidence="2" type="ORF">WQQ_31170</name>
</gene>
<dbReference type="STRING" id="1172194.WQQ_31170"/>
<evidence type="ECO:0000256" key="1">
    <source>
        <dbReference type="SAM" id="MobiDB-lite"/>
    </source>
</evidence>
<dbReference type="AlphaFoldDB" id="I8T6I6"/>
<reference evidence="2 3" key="1">
    <citation type="journal article" date="2012" name="J. Bacteriol.">
        <title>Genome Sequence of n-Alkane-Degrading Hydrocarboniphaga effusa Strain AP103T (ATCC BAA-332T).</title>
        <authorList>
            <person name="Chang H.K."/>
            <person name="Zylstra G.J."/>
            <person name="Chae J.C."/>
        </authorList>
    </citation>
    <scope>NUCLEOTIDE SEQUENCE [LARGE SCALE GENOMIC DNA]</scope>
    <source>
        <strain evidence="2 3">AP103</strain>
    </source>
</reference>
<evidence type="ECO:0000313" key="3">
    <source>
        <dbReference type="Proteomes" id="UP000003704"/>
    </source>
</evidence>
<sequence>MAPDDRTHGRSPGSGPASDHARLQRSPGKISAAKRGALGRNQMIGRTASCCE</sequence>
<proteinExistence type="predicted"/>
<comment type="caution">
    <text evidence="2">The sequence shown here is derived from an EMBL/GenBank/DDBJ whole genome shotgun (WGS) entry which is preliminary data.</text>
</comment>
<name>I8T6I6_9GAMM</name>
<dbReference type="Proteomes" id="UP000003704">
    <property type="component" value="Unassembled WGS sequence"/>
</dbReference>
<accession>I8T6I6</accession>
<dbReference type="EMBL" id="AKGD01000002">
    <property type="protein sequence ID" value="EIT69535.1"/>
    <property type="molecule type" value="Genomic_DNA"/>
</dbReference>
<evidence type="ECO:0000313" key="2">
    <source>
        <dbReference type="EMBL" id="EIT69535.1"/>
    </source>
</evidence>
<feature type="region of interest" description="Disordered" evidence="1">
    <location>
        <begin position="1"/>
        <end position="52"/>
    </location>
</feature>
<protein>
    <submittedName>
        <fullName evidence="2">Uncharacterized protein</fullName>
    </submittedName>
</protein>
<organism evidence="2 3">
    <name type="scientific">Hydrocarboniphaga effusa AP103</name>
    <dbReference type="NCBI Taxonomy" id="1172194"/>
    <lineage>
        <taxon>Bacteria</taxon>
        <taxon>Pseudomonadati</taxon>
        <taxon>Pseudomonadota</taxon>
        <taxon>Gammaproteobacteria</taxon>
        <taxon>Nevskiales</taxon>
        <taxon>Nevskiaceae</taxon>
        <taxon>Hydrocarboniphaga</taxon>
    </lineage>
</organism>